<dbReference type="NCBIfam" id="NF004359">
    <property type="entry name" value="PRK05738.1-3"/>
    <property type="match status" value="1"/>
</dbReference>
<evidence type="ECO:0000256" key="2">
    <source>
        <dbReference type="ARBA" id="ARBA00022730"/>
    </source>
</evidence>
<comment type="similarity">
    <text evidence="1 6">Belongs to the universal ribosomal protein uL23 family.</text>
</comment>
<keyword evidence="4 6" id="KW-0689">Ribosomal protein</keyword>
<accession>A0A1Q2M8A7</accession>
<evidence type="ECO:0000256" key="6">
    <source>
        <dbReference type="HAMAP-Rule" id="MF_01369"/>
    </source>
</evidence>
<dbReference type="Gene3D" id="3.30.70.330">
    <property type="match status" value="1"/>
</dbReference>
<protein>
    <recommendedName>
        <fullName evidence="6">Large ribosomal subunit protein uL23</fullName>
    </recommendedName>
</protein>
<dbReference type="STRING" id="260552.Mag101_14840"/>
<dbReference type="Pfam" id="PF00276">
    <property type="entry name" value="Ribosomal_L23"/>
    <property type="match status" value="1"/>
</dbReference>
<evidence type="ECO:0000256" key="1">
    <source>
        <dbReference type="ARBA" id="ARBA00006700"/>
    </source>
</evidence>
<keyword evidence="8" id="KW-1185">Reference proteome</keyword>
<dbReference type="eggNOG" id="COG0089">
    <property type="taxonomic scope" value="Bacteria"/>
</dbReference>
<evidence type="ECO:0000313" key="8">
    <source>
        <dbReference type="Proteomes" id="UP000188219"/>
    </source>
</evidence>
<dbReference type="GO" id="GO:0019843">
    <property type="term" value="F:rRNA binding"/>
    <property type="evidence" value="ECO:0007669"/>
    <property type="project" value="UniProtKB-UniRule"/>
</dbReference>
<dbReference type="InterPro" id="IPR012677">
    <property type="entry name" value="Nucleotide-bd_a/b_plait_sf"/>
</dbReference>
<evidence type="ECO:0000256" key="3">
    <source>
        <dbReference type="ARBA" id="ARBA00022884"/>
    </source>
</evidence>
<dbReference type="HAMAP" id="MF_01369_B">
    <property type="entry name" value="Ribosomal_uL23_B"/>
    <property type="match status" value="1"/>
</dbReference>
<reference evidence="7" key="1">
    <citation type="submission" date="2017-02" db="EMBL/GenBank/DDBJ databases">
        <title>Genome of Microbulbifer agarilyticus GP101.</title>
        <authorList>
            <person name="Jung J."/>
            <person name="Bae S.S."/>
            <person name="Baek K."/>
        </authorList>
    </citation>
    <scope>NUCLEOTIDE SEQUENCE [LARGE SCALE GENOMIC DNA]</scope>
    <source>
        <strain evidence="7">GP101</strain>
    </source>
</reference>
<dbReference type="RefSeq" id="WP_077406679.1">
    <property type="nucleotide sequence ID" value="NZ_CP019650.1"/>
</dbReference>
<dbReference type="EMBL" id="CP019650">
    <property type="protein sequence ID" value="AQQ68768.1"/>
    <property type="molecule type" value="Genomic_DNA"/>
</dbReference>
<keyword evidence="2 6" id="KW-0699">rRNA-binding</keyword>
<proteinExistence type="inferred from homology"/>
<comment type="function">
    <text evidence="6">One of the early assembly proteins it binds 23S rRNA. One of the proteins that surrounds the polypeptide exit tunnel on the outside of the ribosome. Forms the main docking site for trigger factor binding to the ribosome.</text>
</comment>
<organism evidence="7 8">
    <name type="scientific">Microbulbifer agarilyticus</name>
    <dbReference type="NCBI Taxonomy" id="260552"/>
    <lineage>
        <taxon>Bacteria</taxon>
        <taxon>Pseudomonadati</taxon>
        <taxon>Pseudomonadota</taxon>
        <taxon>Gammaproteobacteria</taxon>
        <taxon>Cellvibrionales</taxon>
        <taxon>Microbulbiferaceae</taxon>
        <taxon>Microbulbifer</taxon>
    </lineage>
</organism>
<name>A0A1Q2M8A7_9GAMM</name>
<gene>
    <name evidence="6" type="primary">rplW</name>
    <name evidence="7" type="ORF">Mag101_14840</name>
</gene>
<dbReference type="PANTHER" id="PTHR11620">
    <property type="entry name" value="60S RIBOSOMAL PROTEIN L23A"/>
    <property type="match status" value="1"/>
</dbReference>
<keyword evidence="5 6" id="KW-0687">Ribonucleoprotein</keyword>
<dbReference type="OrthoDB" id="9793353at2"/>
<dbReference type="GO" id="GO:1990904">
    <property type="term" value="C:ribonucleoprotein complex"/>
    <property type="evidence" value="ECO:0007669"/>
    <property type="project" value="UniProtKB-KW"/>
</dbReference>
<evidence type="ECO:0000313" key="7">
    <source>
        <dbReference type="EMBL" id="AQQ68768.1"/>
    </source>
</evidence>
<evidence type="ECO:0000256" key="5">
    <source>
        <dbReference type="ARBA" id="ARBA00023274"/>
    </source>
</evidence>
<keyword evidence="3 6" id="KW-0694">RNA-binding</keyword>
<dbReference type="Proteomes" id="UP000188219">
    <property type="component" value="Chromosome"/>
</dbReference>
<dbReference type="KEGG" id="maga:Mag101_14840"/>
<dbReference type="GO" id="GO:0005840">
    <property type="term" value="C:ribosome"/>
    <property type="evidence" value="ECO:0007669"/>
    <property type="project" value="UniProtKB-KW"/>
</dbReference>
<dbReference type="GO" id="GO:0003735">
    <property type="term" value="F:structural constituent of ribosome"/>
    <property type="evidence" value="ECO:0007669"/>
    <property type="project" value="InterPro"/>
</dbReference>
<dbReference type="NCBIfam" id="NF004366">
    <property type="entry name" value="PRK05738.3-2"/>
    <property type="match status" value="1"/>
</dbReference>
<dbReference type="InterPro" id="IPR013025">
    <property type="entry name" value="Ribosomal_uL23-like"/>
</dbReference>
<dbReference type="SUPFAM" id="SSF54189">
    <property type="entry name" value="Ribosomal proteins S24e, L23 and L15e"/>
    <property type="match status" value="1"/>
</dbReference>
<dbReference type="GO" id="GO:0006412">
    <property type="term" value="P:translation"/>
    <property type="evidence" value="ECO:0007669"/>
    <property type="project" value="UniProtKB-UniRule"/>
</dbReference>
<sequence length="98" mass="10840">MNQERIYKVLLGPVISEKAAVLADAANQVVFKVTTDASKAEIKAAVEKLFNVSVEQVRTVNVKGKTKRTRTGMGQRNDWKKAYVRLAEGSDINFEAAE</sequence>
<dbReference type="AlphaFoldDB" id="A0A1Q2M8A7"/>
<evidence type="ECO:0000256" key="4">
    <source>
        <dbReference type="ARBA" id="ARBA00022980"/>
    </source>
</evidence>
<dbReference type="FunFam" id="3.30.70.330:FF:000001">
    <property type="entry name" value="50S ribosomal protein L23"/>
    <property type="match status" value="1"/>
</dbReference>
<dbReference type="InterPro" id="IPR012678">
    <property type="entry name" value="Ribosomal_uL23/eL15/eS24_sf"/>
</dbReference>
<dbReference type="NCBIfam" id="NF004363">
    <property type="entry name" value="PRK05738.2-4"/>
    <property type="match status" value="1"/>
</dbReference>
<comment type="subunit">
    <text evidence="6">Part of the 50S ribosomal subunit. Contacts protein L29, and trigger factor when it is bound to the ribosome.</text>
</comment>